<comment type="caution">
    <text evidence="11">The sequence shown here is derived from an EMBL/GenBank/DDBJ whole genome shotgun (WGS) entry which is preliminary data.</text>
</comment>
<feature type="compositionally biased region" description="Polar residues" evidence="7">
    <location>
        <begin position="181"/>
        <end position="192"/>
    </location>
</feature>
<feature type="chain" id="PRO_5035834953" evidence="9">
    <location>
        <begin position="20"/>
        <end position="1031"/>
    </location>
</feature>
<evidence type="ECO:0000259" key="10">
    <source>
        <dbReference type="Pfam" id="PF25987"/>
    </source>
</evidence>
<accession>A0A8T1RVY6</accession>
<feature type="transmembrane region" description="Helical" evidence="8">
    <location>
        <begin position="701"/>
        <end position="718"/>
    </location>
</feature>
<dbReference type="PANTHER" id="PTHR47400">
    <property type="entry name" value="PROLINE-RICH TRANSMEMBRANE PROTEIN 3"/>
    <property type="match status" value="1"/>
</dbReference>
<dbReference type="Proteomes" id="UP000765507">
    <property type="component" value="Unassembled WGS sequence"/>
</dbReference>
<keyword evidence="5 8" id="KW-1133">Transmembrane helix</keyword>
<feature type="region of interest" description="Disordered" evidence="7">
    <location>
        <begin position="437"/>
        <end position="593"/>
    </location>
</feature>
<feature type="non-terminal residue" evidence="11">
    <location>
        <position position="1031"/>
    </location>
</feature>
<keyword evidence="6 8" id="KW-0472">Membrane</keyword>
<feature type="compositionally biased region" description="Low complexity" evidence="7">
    <location>
        <begin position="345"/>
        <end position="363"/>
    </location>
</feature>
<feature type="transmembrane region" description="Helical" evidence="8">
    <location>
        <begin position="660"/>
        <end position="681"/>
    </location>
</feature>
<feature type="compositionally biased region" description="Low complexity" evidence="7">
    <location>
        <begin position="485"/>
        <end position="501"/>
    </location>
</feature>
<feature type="transmembrane region" description="Helical" evidence="8">
    <location>
        <begin position="627"/>
        <end position="648"/>
    </location>
</feature>
<dbReference type="AlphaFoldDB" id="A0A8T1RVY6"/>
<feature type="region of interest" description="Disordered" evidence="7">
    <location>
        <begin position="148"/>
        <end position="242"/>
    </location>
</feature>
<dbReference type="InterPro" id="IPR043242">
    <property type="entry name" value="PRRT3"/>
</dbReference>
<keyword evidence="2" id="KW-0597">Phosphoprotein</keyword>
<feature type="domain" description="Proline-rich transmembrane protein 3/4" evidence="10">
    <location>
        <begin position="606"/>
        <end position="896"/>
    </location>
</feature>
<evidence type="ECO:0000256" key="2">
    <source>
        <dbReference type="ARBA" id="ARBA00022553"/>
    </source>
</evidence>
<feature type="transmembrane region" description="Helical" evidence="8">
    <location>
        <begin position="848"/>
        <end position="872"/>
    </location>
</feature>
<feature type="signal peptide" evidence="9">
    <location>
        <begin position="1"/>
        <end position="19"/>
    </location>
</feature>
<proteinExistence type="predicted"/>
<keyword evidence="4 9" id="KW-0732">Signal</keyword>
<feature type="compositionally biased region" description="Low complexity" evidence="7">
    <location>
        <begin position="219"/>
        <end position="234"/>
    </location>
</feature>
<evidence type="ECO:0000256" key="3">
    <source>
        <dbReference type="ARBA" id="ARBA00022692"/>
    </source>
</evidence>
<dbReference type="OrthoDB" id="10066605at2759"/>
<evidence type="ECO:0000256" key="5">
    <source>
        <dbReference type="ARBA" id="ARBA00022989"/>
    </source>
</evidence>
<feature type="transmembrane region" description="Helical" evidence="8">
    <location>
        <begin position="814"/>
        <end position="836"/>
    </location>
</feature>
<sequence length="1031" mass="105367">MVAAAQLLAWSLVLLPASPLPQPFSGERHAGPQAAGASLGPGWAPELAGWPPLGSPSEEALWTRRALPALSPLALAGPGGSLVVGGAGEPDDELWRGPSLAPLQPGAAAAPSAAISHDAGAPPAPAGSSALPPPAWPLLLGADDSWQMLAVPPAPGPAGTGGPGPATATFRGPAGLGSGSWPFTPTPGSTALLSPGWALPSGLEPRSPQPASPSPARPPGAASGPGPAGQDSPGTAGTPRPRPMVSTVAWVARPGSAEWWQAAEAGPGGVGLEGQPGSWAPGKGQPAPQADVPRESGEPLGPAWGEGQASYTQGNSLPPWGTAQGLPPPPTGRDGQPQPGARWVPGASLAATPAAPSQQQPTAGAGGSVAGGWPGLAPAVLGAGRLELDDWAWELPPGLAPGQGRLTEPAPPARGSPAWRLALARAEEAALETRAPAWTEGFSAHQRSTRRALPGSATQTLHPREAAPGAEEGPEQPPARPTLHTSPGTSPAPASPRPGAAAEEEIGAPQRVRGAVDPRAPVNATSTATSAPSPPPPGTRHSDGTRPGPGSTTAPVPTPRRGLIRVTTQRALQRPALPAPGPSLPATAPASGPPCPHASGACSLLLPNRTRLRWADLQRTLRFAWELHLYGTSALFLLLSLVCAASLLGSPALGLPHLPYSLGANALLLAVGLLRATFLLTDPYGARARLPAPAVRLLYNAPFPLLLSAFALLLLRLLPPALQRLPLLAALASLQSAVLLGADLLPPPLSPGLPLGLHLLACACGTGLMLANLAAYWQLRPRGPGSPGQARRVALGCEDPPELPGQGLGPCPRVLLACSAPGLLCCGFQAYGALWLGGVLGPPGEFSWPWWFVQLWFRICELLLAFALCFVASHPLCRRCGSTDHSCWAKLARYFCAARKAEAPELPNSCYGWAQGARERPAGHAVGQSRVRHPPEQLPLRALTHRGEGRGSPCSPARPGLSPPGPGAARLGRSRTSVCVEKQSVLSLGELEFRPPSPINLGRSIDEALCRQHLVSRSVFLRAGLQCPGRL</sequence>
<protein>
    <submittedName>
        <fullName evidence="11">Proline rich transmembrane protein 3</fullName>
    </submittedName>
</protein>
<feature type="region of interest" description="Disordered" evidence="7">
    <location>
        <begin position="84"/>
        <end position="130"/>
    </location>
</feature>
<evidence type="ECO:0000313" key="11">
    <source>
        <dbReference type="EMBL" id="KAG6920474.1"/>
    </source>
</evidence>
<dbReference type="Pfam" id="PF25987">
    <property type="entry name" value="PRRT3"/>
    <property type="match status" value="1"/>
</dbReference>
<gene>
    <name evidence="11" type="primary">PRRT3</name>
    <name evidence="11" type="ORF">G0U57_018800</name>
</gene>
<evidence type="ECO:0000256" key="4">
    <source>
        <dbReference type="ARBA" id="ARBA00022729"/>
    </source>
</evidence>
<dbReference type="EMBL" id="JAHGAV010007042">
    <property type="protein sequence ID" value="KAG6920474.1"/>
    <property type="molecule type" value="Genomic_DNA"/>
</dbReference>
<evidence type="ECO:0000256" key="6">
    <source>
        <dbReference type="ARBA" id="ARBA00023136"/>
    </source>
</evidence>
<dbReference type="InterPro" id="IPR059081">
    <property type="entry name" value="PRRT3-4"/>
</dbReference>
<evidence type="ECO:0000313" key="12">
    <source>
        <dbReference type="Proteomes" id="UP000765507"/>
    </source>
</evidence>
<feature type="transmembrane region" description="Helical" evidence="8">
    <location>
        <begin position="757"/>
        <end position="777"/>
    </location>
</feature>
<evidence type="ECO:0000256" key="1">
    <source>
        <dbReference type="ARBA" id="ARBA00004141"/>
    </source>
</evidence>
<name>A0A8T1RVY6_CHESE</name>
<reference evidence="11 12" key="1">
    <citation type="journal article" date="2020" name="G3 (Bethesda)">
        <title>Draft Genome of the Common Snapping Turtle, Chelydra serpentina, a Model for Phenotypic Plasticity in Reptiles.</title>
        <authorList>
            <person name="Das D."/>
            <person name="Singh S.K."/>
            <person name="Bierstedt J."/>
            <person name="Erickson A."/>
            <person name="Galli G.L.J."/>
            <person name="Crossley D.A. 2nd"/>
            <person name="Rhen T."/>
        </authorList>
    </citation>
    <scope>NUCLEOTIDE SEQUENCE [LARGE SCALE GENOMIC DNA]</scope>
    <source>
        <strain evidence="11">KW</strain>
    </source>
</reference>
<evidence type="ECO:0000256" key="7">
    <source>
        <dbReference type="SAM" id="MobiDB-lite"/>
    </source>
</evidence>
<keyword evidence="3 8" id="KW-0812">Transmembrane</keyword>
<feature type="compositionally biased region" description="Low complexity" evidence="7">
    <location>
        <begin position="97"/>
        <end position="130"/>
    </location>
</feature>
<feature type="region of interest" description="Disordered" evidence="7">
    <location>
        <begin position="947"/>
        <end position="973"/>
    </location>
</feature>
<feature type="region of interest" description="Disordered" evidence="7">
    <location>
        <begin position="260"/>
        <end position="370"/>
    </location>
</feature>
<dbReference type="PANTHER" id="PTHR47400:SF1">
    <property type="entry name" value="PROLINE-RICH TRANSMEMBRANE PROTEIN 3"/>
    <property type="match status" value="1"/>
</dbReference>
<keyword evidence="12" id="KW-1185">Reference proteome</keyword>
<organism evidence="11 12">
    <name type="scientific">Chelydra serpentina</name>
    <name type="common">Snapping turtle</name>
    <name type="synonym">Testudo serpentina</name>
    <dbReference type="NCBI Taxonomy" id="8475"/>
    <lineage>
        <taxon>Eukaryota</taxon>
        <taxon>Metazoa</taxon>
        <taxon>Chordata</taxon>
        <taxon>Craniata</taxon>
        <taxon>Vertebrata</taxon>
        <taxon>Euteleostomi</taxon>
        <taxon>Archelosauria</taxon>
        <taxon>Testudinata</taxon>
        <taxon>Testudines</taxon>
        <taxon>Cryptodira</taxon>
        <taxon>Durocryptodira</taxon>
        <taxon>Americhelydia</taxon>
        <taxon>Chelydroidea</taxon>
        <taxon>Chelydridae</taxon>
        <taxon>Chelydra</taxon>
    </lineage>
</organism>
<feature type="compositionally biased region" description="Pro residues" evidence="7">
    <location>
        <begin position="207"/>
        <end position="218"/>
    </location>
</feature>
<evidence type="ECO:0000256" key="8">
    <source>
        <dbReference type="SAM" id="Phobius"/>
    </source>
</evidence>
<feature type="transmembrane region" description="Helical" evidence="8">
    <location>
        <begin position="725"/>
        <end position="745"/>
    </location>
</feature>
<evidence type="ECO:0000256" key="9">
    <source>
        <dbReference type="SAM" id="SignalP"/>
    </source>
</evidence>
<comment type="subcellular location">
    <subcellularLocation>
        <location evidence="1">Membrane</location>
        <topology evidence="1">Multi-pass membrane protein</topology>
    </subcellularLocation>
</comment>